<sequence length="58" mass="6816">MKVIFMLIFFLGGILIYGEQKKQELIKVKVKIGSSEYISYVQLSNKTELTKFKILREM</sequence>
<evidence type="ECO:0000313" key="1">
    <source>
        <dbReference type="EMBL" id="SQJ13540.1"/>
    </source>
</evidence>
<dbReference type="RefSeq" id="WP_005979546.1">
    <property type="nucleotide sequence ID" value="NZ_BAABXY010000001.1"/>
</dbReference>
<protein>
    <submittedName>
        <fullName evidence="1">Uncharacterized protein</fullName>
    </submittedName>
</protein>
<dbReference type="GeneID" id="78456422"/>
<dbReference type="EMBL" id="LS483487">
    <property type="protein sequence ID" value="SQJ13540.1"/>
    <property type="molecule type" value="Genomic_DNA"/>
</dbReference>
<dbReference type="AlphaFoldDB" id="A0AAX2JE52"/>
<gene>
    <name evidence="1" type="ORF">NCTC12112_02858</name>
</gene>
<dbReference type="Proteomes" id="UP000249008">
    <property type="component" value="Chromosome 1"/>
</dbReference>
<reference evidence="1 2" key="1">
    <citation type="submission" date="2018-06" db="EMBL/GenBank/DDBJ databases">
        <authorList>
            <consortium name="Pathogen Informatics"/>
            <person name="Doyle S."/>
        </authorList>
    </citation>
    <scope>NUCLEOTIDE SEQUENCE [LARGE SCALE GENOMIC DNA]</scope>
    <source>
        <strain evidence="1 2">NCTC12112</strain>
    </source>
</reference>
<name>A0AAX2JE52_9FUSO</name>
<accession>A0AAX2JE52</accession>
<proteinExistence type="predicted"/>
<evidence type="ECO:0000313" key="2">
    <source>
        <dbReference type="Proteomes" id="UP000249008"/>
    </source>
</evidence>
<organism evidence="1 2">
    <name type="scientific">Fusobacterium ulcerans</name>
    <dbReference type="NCBI Taxonomy" id="861"/>
    <lineage>
        <taxon>Bacteria</taxon>
        <taxon>Fusobacteriati</taxon>
        <taxon>Fusobacteriota</taxon>
        <taxon>Fusobacteriia</taxon>
        <taxon>Fusobacteriales</taxon>
        <taxon>Fusobacteriaceae</taxon>
        <taxon>Fusobacterium</taxon>
    </lineage>
</organism>